<dbReference type="InterPro" id="IPR006615">
    <property type="entry name" value="Pept_C19_DUSP"/>
</dbReference>
<protein>
    <recommendedName>
        <fullName evidence="3">ubiquitinyl hydrolase 1</fullName>
        <ecNumber evidence="3">3.4.19.12</ecNumber>
    </recommendedName>
</protein>
<dbReference type="PROSITE" id="PS00972">
    <property type="entry name" value="USP_1"/>
    <property type="match status" value="1"/>
</dbReference>
<dbReference type="InterPro" id="IPR018200">
    <property type="entry name" value="USP_CS"/>
</dbReference>
<feature type="region of interest" description="Disordered" evidence="9">
    <location>
        <begin position="1226"/>
        <end position="1340"/>
    </location>
</feature>
<feature type="compositionally biased region" description="Polar residues" evidence="9">
    <location>
        <begin position="335"/>
        <end position="353"/>
    </location>
</feature>
<feature type="compositionally biased region" description="Polar residues" evidence="9">
    <location>
        <begin position="233"/>
        <end position="244"/>
    </location>
</feature>
<dbReference type="Pfam" id="PF06337">
    <property type="entry name" value="DUSP"/>
    <property type="match status" value="1"/>
</dbReference>
<dbReference type="SUPFAM" id="SSF143791">
    <property type="entry name" value="DUSP-like"/>
    <property type="match status" value="1"/>
</dbReference>
<feature type="region of interest" description="Disordered" evidence="9">
    <location>
        <begin position="591"/>
        <end position="620"/>
    </location>
</feature>
<dbReference type="Pfam" id="PF00443">
    <property type="entry name" value="UCH"/>
    <property type="match status" value="1"/>
</dbReference>
<dbReference type="InterPro" id="IPR035927">
    <property type="entry name" value="DUSP-like_sf"/>
</dbReference>
<evidence type="ECO:0000259" key="10">
    <source>
        <dbReference type="PROSITE" id="PS50235"/>
    </source>
</evidence>
<dbReference type="PANTHER" id="PTHR21646">
    <property type="entry name" value="UBIQUITIN CARBOXYL-TERMINAL HYDROLASE"/>
    <property type="match status" value="1"/>
</dbReference>
<feature type="compositionally biased region" description="Polar residues" evidence="9">
    <location>
        <begin position="1580"/>
        <end position="1600"/>
    </location>
</feature>
<dbReference type="STRING" id="420778.A0A1S8B7B2"/>
<feature type="region of interest" description="Disordered" evidence="9">
    <location>
        <begin position="1105"/>
        <end position="1185"/>
    </location>
</feature>
<dbReference type="InterPro" id="IPR001394">
    <property type="entry name" value="Peptidase_C19_UCH"/>
</dbReference>
<dbReference type="GO" id="GO:0016579">
    <property type="term" value="P:protein deubiquitination"/>
    <property type="evidence" value="ECO:0007669"/>
    <property type="project" value="InterPro"/>
</dbReference>
<dbReference type="PROSITE" id="PS50235">
    <property type="entry name" value="USP_3"/>
    <property type="match status" value="1"/>
</dbReference>
<dbReference type="InterPro" id="IPR028889">
    <property type="entry name" value="USP"/>
</dbReference>
<feature type="compositionally biased region" description="Low complexity" evidence="9">
    <location>
        <begin position="354"/>
        <end position="366"/>
    </location>
</feature>
<feature type="compositionally biased region" description="Basic and acidic residues" evidence="9">
    <location>
        <begin position="323"/>
        <end position="334"/>
    </location>
</feature>
<keyword evidence="7" id="KW-0788">Thiol protease</keyword>
<dbReference type="CDD" id="cd02674">
    <property type="entry name" value="Peptidase_C19R"/>
    <property type="match status" value="1"/>
</dbReference>
<feature type="compositionally biased region" description="Acidic residues" evidence="9">
    <location>
        <begin position="1627"/>
        <end position="1645"/>
    </location>
</feature>
<evidence type="ECO:0000256" key="2">
    <source>
        <dbReference type="ARBA" id="ARBA00009085"/>
    </source>
</evidence>
<dbReference type="InterPro" id="IPR050185">
    <property type="entry name" value="Ub_carboxyl-term_hydrolase"/>
</dbReference>
<organism evidence="12 13">
    <name type="scientific">Diplodia seriata</name>
    <dbReference type="NCBI Taxonomy" id="420778"/>
    <lineage>
        <taxon>Eukaryota</taxon>
        <taxon>Fungi</taxon>
        <taxon>Dikarya</taxon>
        <taxon>Ascomycota</taxon>
        <taxon>Pezizomycotina</taxon>
        <taxon>Dothideomycetes</taxon>
        <taxon>Dothideomycetes incertae sedis</taxon>
        <taxon>Botryosphaeriales</taxon>
        <taxon>Botryosphaeriaceae</taxon>
        <taxon>Diplodia</taxon>
    </lineage>
</organism>
<dbReference type="EMBL" id="MSZU01000111">
    <property type="protein sequence ID" value="OMP83447.1"/>
    <property type="molecule type" value="Genomic_DNA"/>
</dbReference>
<evidence type="ECO:0000256" key="7">
    <source>
        <dbReference type="ARBA" id="ARBA00022807"/>
    </source>
</evidence>
<accession>A0A1S8B7B2</accession>
<comment type="similarity">
    <text evidence="2">Belongs to the peptidase C19 family.</text>
</comment>
<dbReference type="PROSITE" id="PS51283">
    <property type="entry name" value="DUSP"/>
    <property type="match status" value="1"/>
</dbReference>
<feature type="compositionally biased region" description="Low complexity" evidence="9">
    <location>
        <begin position="1601"/>
        <end position="1617"/>
    </location>
</feature>
<feature type="region of interest" description="Disordered" evidence="9">
    <location>
        <begin position="1018"/>
        <end position="1043"/>
    </location>
</feature>
<dbReference type="Gene3D" id="3.90.70.10">
    <property type="entry name" value="Cysteine proteinases"/>
    <property type="match status" value="2"/>
</dbReference>
<dbReference type="InterPro" id="IPR038765">
    <property type="entry name" value="Papain-like_cys_pep_sf"/>
</dbReference>
<feature type="compositionally biased region" description="Acidic residues" evidence="9">
    <location>
        <begin position="1272"/>
        <end position="1281"/>
    </location>
</feature>
<evidence type="ECO:0000256" key="3">
    <source>
        <dbReference type="ARBA" id="ARBA00012759"/>
    </source>
</evidence>
<feature type="domain" description="DUSP" evidence="11">
    <location>
        <begin position="385"/>
        <end position="505"/>
    </location>
</feature>
<feature type="compositionally biased region" description="Polar residues" evidence="9">
    <location>
        <begin position="1286"/>
        <end position="1297"/>
    </location>
</feature>
<evidence type="ECO:0000256" key="5">
    <source>
        <dbReference type="ARBA" id="ARBA00022786"/>
    </source>
</evidence>
<feature type="compositionally biased region" description="Polar residues" evidence="9">
    <location>
        <begin position="1164"/>
        <end position="1180"/>
    </location>
</feature>
<dbReference type="OrthoDB" id="952271at2759"/>
<proteinExistence type="inferred from homology"/>
<dbReference type="SMART" id="SM00695">
    <property type="entry name" value="DUSP"/>
    <property type="match status" value="1"/>
</dbReference>
<evidence type="ECO:0000259" key="11">
    <source>
        <dbReference type="PROSITE" id="PS51283"/>
    </source>
</evidence>
<feature type="coiled-coil region" evidence="8">
    <location>
        <begin position="1741"/>
        <end position="1768"/>
    </location>
</feature>
<name>A0A1S8B7B2_9PEZI</name>
<keyword evidence="4" id="KW-0645">Protease</keyword>
<reference evidence="12 13" key="1">
    <citation type="submission" date="2017-01" db="EMBL/GenBank/DDBJ databases">
        <title>Draft genome sequence of Diplodia seriata F98.1, a fungal species involved in grapevine trunk diseases.</title>
        <authorList>
            <person name="Robert-Siegwald G."/>
            <person name="Vallet J."/>
            <person name="Abou-Mansour E."/>
            <person name="Xu J."/>
            <person name="Rey P."/>
            <person name="Bertsch C."/>
            <person name="Rego C."/>
            <person name="Larignon P."/>
            <person name="Fontaine F."/>
            <person name="Lebrun M.-H."/>
        </authorList>
    </citation>
    <scope>NUCLEOTIDE SEQUENCE [LARGE SCALE GENOMIC DNA]</scope>
    <source>
        <strain evidence="12 13">F98.1</strain>
    </source>
</reference>
<evidence type="ECO:0000256" key="4">
    <source>
        <dbReference type="ARBA" id="ARBA00022670"/>
    </source>
</evidence>
<gene>
    <name evidence="12" type="ORF">BK809_0004828</name>
</gene>
<feature type="region of interest" description="Disordered" evidence="9">
    <location>
        <begin position="159"/>
        <end position="385"/>
    </location>
</feature>
<keyword evidence="8" id="KW-0175">Coiled coil</keyword>
<evidence type="ECO:0000256" key="1">
    <source>
        <dbReference type="ARBA" id="ARBA00000707"/>
    </source>
</evidence>
<evidence type="ECO:0000313" key="12">
    <source>
        <dbReference type="EMBL" id="OMP83447.1"/>
    </source>
</evidence>
<dbReference type="SUPFAM" id="SSF54001">
    <property type="entry name" value="Cysteine proteinases"/>
    <property type="match status" value="1"/>
</dbReference>
<keyword evidence="5" id="KW-0833">Ubl conjugation pathway</keyword>
<feature type="domain" description="USP" evidence="10">
    <location>
        <begin position="736"/>
        <end position="1550"/>
    </location>
</feature>
<sequence>MSHGACGNDLDVVLSCNNAHRKAVGQFVRNREITLRAAGHPPIIGTPPAGTVIPSSLWPSARHFPSGRTARDLRRHHRPPSLIFLPFALSRPQHRSLLSPTTAPATLGAVAYALITRAARLSVPRAASRTARACRWSCCSSTGRPLAFTTASIKKRKLAQDLPPEASDNSSPSAPRPAQPSAFDPLQPSASPRSSPHPPSVGSRTSASPPRYIPPHLRDEVLEPVAESEGATWDNTASGGSSPTEAYAGLSLETTSRPGAAGDRRGSSAVPDGSRLQNTSSGASVRSPPPRSASPAKRSASEMAGENDSREQMEMENGTARDSSVDMLRDEQPQPKDQNSGSSSDTASMSVNESNTVSTSATSDAAPSPPNSKEQPATSAPASGPSLDEQVVRIMTLHKALPHDGQKGYVVSMWWLSRVLSRVSDSKQFSPFDKSASEGEVGPINNEPLFDQDHVSESSGQLFVPMKPGLQIGEDYEVFPEEAWNLMVEWYGVKAGVPPIIRYAHDTAPPGSGVQNVQYEIYPPFISIRKLRNDSEAMTAQRIKENSSNAVRILSSRSEKFQNFLKRAKEAAGIPVTTKVQIWRVLEPIQAGSSGQQEPKAEVLTPATSRNSSPARTPPTPLLIDLASFTAMAEGTQREMVDHKDETNNPKYNGSVKMDIVGLNTSQIIILEEQIGGPAGGEFVSDNARKAASKHGVSLSTGKLPDSKGDSGRSSPAPGGPMTRGRTKNGRTRGTVGLSNLGNTCYMNSALQCIRSVEELTAYFMQNKYKEELNGDNPLGHGGSIAKAYAGLLASIYDESSPTSFAPKNFKFALGRAQPMFSGYGQQDSQEFLSFLVDGLHEDLNRIIKKPYIENPDSDDNTHKDPEAIKALGEKYRENHRARNDSVAMDLFNGFYKNTMVCPECDKVSITFDPYSSLTLQLPIEKNWQHSIYFVPLVGRPVQIDVDIEPNRPLSAIKEFIAQRIPNVDPKRIMMSEIYSHKFYKHFEDRQAIVESSIQERDEIVCYELDDVPTNWPPAKKSGKARSTYPFNQSEDDEIPDIDSPMADKLVVPVFHRVRKSPSNRWDVTLWPTHVLVTRDQAKDSDEILRKVIGRVAGMTTREILNEEGSASPRDESDTVVTADEDASSNADARVQANSVEGDESIVDVTMTEPGEADKAKSDGNANDDVTMQEQSSMPSVLQPGNFIPPELRRLFTLKYAKLGNDILPTGWSGLDAREYATLESRIPAPTSRRSSIQSTASGSTQATQRSGTPESDVDEDTPQFSNTLESFEPEQSEDELAPVSMNKQANRQKFQNKQARRAKGKKGRKMKTYSRKDRRTGTNVRASSEPVSEPDGEPMLLRPGEVIVVDWESESFDALFGGKISDKSEMRGIGTWDLTETLPDTELAEKKKKRAARKKSGITLEDCFAETAKTEILSEENAWYCNRCKELRRASKTLEIWTAPDILVVHLKRFGANRGFRDKVDILVDFPIEGLDISERVGLSEGKPLIYDLFAVDNHFGGLGGGHYTAVAKNFYDGQWYDYNDSMVSKKSPSNLVSGSAYLLFYRRRRTADDAPLGPPYLQDVVRQAFAPASESGDDSPSGNGQRLGGSSPNGSPRDSSAAGAGPQPRAAGSAGVTTTTRALTSDDDDAEILPPPYEDDEGVSMDVANKPAVGGLSAANQPGWEWPKAISGQMDGAADNDEDADNTDVASDVAAMPESTGSDMRDRLMDFEGEDGLLSGPGNVTPVDSDHEGGRPPALLNVGADLEAAEAEMPDLEDDVAEVRVDEKDVKVD</sequence>
<feature type="compositionally biased region" description="Polar residues" evidence="9">
    <location>
        <begin position="1322"/>
        <end position="1331"/>
    </location>
</feature>
<feature type="region of interest" description="Disordered" evidence="9">
    <location>
        <begin position="694"/>
        <end position="735"/>
    </location>
</feature>
<evidence type="ECO:0000256" key="6">
    <source>
        <dbReference type="ARBA" id="ARBA00022801"/>
    </source>
</evidence>
<comment type="caution">
    <text evidence="12">The sequence shown here is derived from an EMBL/GenBank/DDBJ whole genome shotgun (WGS) entry which is preliminary data.</text>
</comment>
<dbReference type="GO" id="GO:0006508">
    <property type="term" value="P:proteolysis"/>
    <property type="evidence" value="ECO:0007669"/>
    <property type="project" value="UniProtKB-KW"/>
</dbReference>
<feature type="region of interest" description="Disordered" evidence="9">
    <location>
        <begin position="1572"/>
        <end position="1740"/>
    </location>
</feature>
<evidence type="ECO:0000256" key="9">
    <source>
        <dbReference type="SAM" id="MobiDB-lite"/>
    </source>
</evidence>
<feature type="compositionally biased region" description="Polar residues" evidence="9">
    <location>
        <begin position="606"/>
        <end position="615"/>
    </location>
</feature>
<feature type="compositionally biased region" description="Polar residues" evidence="9">
    <location>
        <begin position="1232"/>
        <end position="1254"/>
    </location>
</feature>
<feature type="compositionally biased region" description="Basic residues" evidence="9">
    <location>
        <begin position="1299"/>
        <end position="1319"/>
    </location>
</feature>
<dbReference type="EC" id="3.4.19.12" evidence="3"/>
<dbReference type="PANTHER" id="PTHR21646:SF24">
    <property type="entry name" value="UBIQUITIN CARBOXYL-TERMINAL HYDROLASE"/>
    <property type="match status" value="1"/>
</dbReference>
<dbReference type="Proteomes" id="UP000190776">
    <property type="component" value="Unassembled WGS sequence"/>
</dbReference>
<dbReference type="GO" id="GO:0004843">
    <property type="term" value="F:cysteine-type deubiquitinase activity"/>
    <property type="evidence" value="ECO:0007669"/>
    <property type="project" value="UniProtKB-EC"/>
</dbReference>
<keyword evidence="6 12" id="KW-0378">Hydrolase</keyword>
<dbReference type="Gene3D" id="3.30.2230.10">
    <property type="entry name" value="DUSP-like"/>
    <property type="match status" value="1"/>
</dbReference>
<evidence type="ECO:0000313" key="13">
    <source>
        <dbReference type="Proteomes" id="UP000190776"/>
    </source>
</evidence>
<evidence type="ECO:0000256" key="8">
    <source>
        <dbReference type="SAM" id="Coils"/>
    </source>
</evidence>
<dbReference type="PROSITE" id="PS00973">
    <property type="entry name" value="USP_2"/>
    <property type="match status" value="1"/>
</dbReference>
<comment type="catalytic activity">
    <reaction evidence="1">
        <text>Thiol-dependent hydrolysis of ester, thioester, amide, peptide and isopeptide bonds formed by the C-terminal Gly of ubiquitin (a 76-residue protein attached to proteins as an intracellular targeting signal).</text>
        <dbReference type="EC" id="3.4.19.12"/>
    </reaction>
</comment>
<feature type="compositionally biased region" description="Polar residues" evidence="9">
    <location>
        <begin position="1128"/>
        <end position="1139"/>
    </location>
</feature>